<dbReference type="Gene3D" id="2.60.40.1190">
    <property type="match status" value="1"/>
</dbReference>
<dbReference type="GO" id="GO:0030246">
    <property type="term" value="F:carbohydrate binding"/>
    <property type="evidence" value="ECO:0007669"/>
    <property type="project" value="InterPro"/>
</dbReference>
<dbReference type="InterPro" id="IPR005194">
    <property type="entry name" value="Glyco_hydro_65_C"/>
</dbReference>
<gene>
    <name evidence="4" type="ORF">KDY119_03290</name>
</gene>
<dbReference type="EMBL" id="CP045529">
    <property type="protein sequence ID" value="QFU99754.1"/>
    <property type="molecule type" value="Genomic_DNA"/>
</dbReference>
<dbReference type="InterPro" id="IPR008979">
    <property type="entry name" value="Galactose-bd-like_sf"/>
</dbReference>
<dbReference type="InterPro" id="IPR005196">
    <property type="entry name" value="Glyco_hydro_65_N"/>
</dbReference>
<proteinExistence type="predicted"/>
<dbReference type="Gene3D" id="2.60.420.10">
    <property type="entry name" value="Maltose phosphorylase, domain 3"/>
    <property type="match status" value="1"/>
</dbReference>
<dbReference type="OrthoDB" id="9816160at2"/>
<dbReference type="Pfam" id="PF03636">
    <property type="entry name" value="Glyco_hydro_65N"/>
    <property type="match status" value="1"/>
</dbReference>
<dbReference type="InterPro" id="IPR008928">
    <property type="entry name" value="6-hairpin_glycosidase_sf"/>
</dbReference>
<organism evidence="4 5">
    <name type="scientific">Luteimicrobium xylanilyticum</name>
    <dbReference type="NCBI Taxonomy" id="1133546"/>
    <lineage>
        <taxon>Bacteria</taxon>
        <taxon>Bacillati</taxon>
        <taxon>Actinomycetota</taxon>
        <taxon>Actinomycetes</taxon>
        <taxon>Micrococcales</taxon>
        <taxon>Luteimicrobium</taxon>
    </lineage>
</organism>
<dbReference type="Pfam" id="PF09985">
    <property type="entry name" value="Glucodextran_C"/>
    <property type="match status" value="1"/>
</dbReference>
<dbReference type="SUPFAM" id="SSF49344">
    <property type="entry name" value="CBD9-like"/>
    <property type="match status" value="1"/>
</dbReference>
<evidence type="ECO:0000259" key="3">
    <source>
        <dbReference type="PROSITE" id="PS51175"/>
    </source>
</evidence>
<dbReference type="InterPro" id="IPR037018">
    <property type="entry name" value="GH65_N"/>
</dbReference>
<feature type="region of interest" description="Disordered" evidence="2">
    <location>
        <begin position="1"/>
        <end position="30"/>
    </location>
</feature>
<dbReference type="InterPro" id="IPR012341">
    <property type="entry name" value="6hp_glycosidase-like_sf"/>
</dbReference>
<dbReference type="PROSITE" id="PS51175">
    <property type="entry name" value="CBM6"/>
    <property type="match status" value="1"/>
</dbReference>
<dbReference type="GO" id="GO:0005993">
    <property type="term" value="P:trehalose catabolic process"/>
    <property type="evidence" value="ECO:0007669"/>
    <property type="project" value="TreeGrafter"/>
</dbReference>
<dbReference type="EC" id="3.2.1.107" evidence="4"/>
<dbReference type="KEGG" id="lxl:KDY119_03290"/>
<dbReference type="GO" id="GO:0047402">
    <property type="term" value="F:protein-glucosylgalactosylhydroxylysine glucosidase activity"/>
    <property type="evidence" value="ECO:0007669"/>
    <property type="project" value="UniProtKB-EC"/>
</dbReference>
<dbReference type="PANTHER" id="PTHR11051:SF8">
    <property type="entry name" value="PROTEIN-GLUCOSYLGALACTOSYLHYDROXYLYSINE GLUCOSIDASE"/>
    <property type="match status" value="1"/>
</dbReference>
<dbReference type="GO" id="GO:0016757">
    <property type="term" value="F:glycosyltransferase activity"/>
    <property type="evidence" value="ECO:0007669"/>
    <property type="project" value="UniProtKB-ARBA"/>
</dbReference>
<reference evidence="4 5" key="1">
    <citation type="submission" date="2019-10" db="EMBL/GenBank/DDBJ databases">
        <title>Genome sequence of Luteimicrobium xylanilyticum HY-24.</title>
        <authorList>
            <person name="Kim D.Y."/>
            <person name="Park H.-Y."/>
        </authorList>
    </citation>
    <scope>NUCLEOTIDE SEQUENCE [LARGE SCALE GENOMIC DNA]</scope>
    <source>
        <strain evidence="4 5">HY-24</strain>
    </source>
</reference>
<keyword evidence="5" id="KW-1185">Reference proteome</keyword>
<name>A0A5P9QE66_9MICO</name>
<dbReference type="Pfam" id="PF03632">
    <property type="entry name" value="Glyco_hydro_65m"/>
    <property type="match status" value="2"/>
</dbReference>
<evidence type="ECO:0000313" key="4">
    <source>
        <dbReference type="EMBL" id="QFU99754.1"/>
    </source>
</evidence>
<evidence type="ECO:0000313" key="5">
    <source>
        <dbReference type="Proteomes" id="UP000326702"/>
    </source>
</evidence>
<dbReference type="GO" id="GO:0004555">
    <property type="term" value="F:alpha,alpha-trehalase activity"/>
    <property type="evidence" value="ECO:0007669"/>
    <property type="project" value="TreeGrafter"/>
</dbReference>
<dbReference type="Pfam" id="PF03633">
    <property type="entry name" value="Glyco_hydro_65C"/>
    <property type="match status" value="1"/>
</dbReference>
<dbReference type="PANTHER" id="PTHR11051">
    <property type="entry name" value="GLYCOSYL HYDROLASE-RELATED"/>
    <property type="match status" value="1"/>
</dbReference>
<dbReference type="InterPro" id="IPR019248">
    <property type="entry name" value="Glucodextran_C"/>
</dbReference>
<evidence type="ECO:0000256" key="1">
    <source>
        <dbReference type="ARBA" id="ARBA00023295"/>
    </source>
</evidence>
<sequence length="1274" mass="135029">MSQVSTSSFPDPRGHGRRHGRPRRWSPARGTLRRVSQRLFVGVLSVALAATGTTVAAASGAGAQGSHGSTGGSPWRLVATDPFDGSYYPTFTGNGYFAARVPAQGQGYSTADVPTSFQIQGFYASGDDGKQARESGPAWTGLTVSDGSGSFDDAFGAACAFGTVCQAEDADLSGGLSTATDHSGYRGSAFVQGWGTVGSRSVVAVTGTSADDAELLIRYAAGDPGDGTAAARELTVTVGGSAQTVDLPATGGWDDWETVRVPVRSDAGSTQVALGCASGQDCRVNVDDVALVKAGADPVEGATEVGLTERGLSGYRQTLDLRTGAISTRATWTSPAGRKSDVEYTVLPSRADDQLGVVRVTVRPHWTGELAVTDVLDPRAAPEDATFTRSASRVDQQIGLTTTLPGTNQRASVVSELQGRGSLSQDEDVAASGAVQQTLTARVSAGRTYAFTKFVGLATTQDVERASQTTSAAARVAERASDRGYGTARRLSDRAWATLWQGDVQVKGDDELQRQIRASRFYLLASVGERAWSPTPAGLSSGNYGGHVFWDTETWMWPSLVAQDPDLAKAVLQYRVDRLDDARYNARHTMEYDASTQTYRAQSYDGIRFPWEGGLDGKEQTTSLFFGGHEVHITADVALAFWQYYEASGDKAWLKKEGWPVLKGAAEFWVSRSTRGSDGKYHIDDVTPPDEWASNGSVGRDDSAYTNVAAAQVLRLAAQAADVVHETPAPEWAKVADGLVVPTDAERGVTQEYAGYDGRTIKQADAVMLTYPWQHEQSDELTASDLDYYSTKVDENASPSMTDAMHSIVAAGLGRSEEAYWFTQRSSTAFMRGPFEQFTEERGGGHAFTFVTGAGGFLQEFYYGYSGLRWGTDGISLSPVLPTALDEIRLTGMKFQGTTFDLVIGPKRTTVKVTAGPPLKVTGRGTATVSRPLVFSTRASTDADGGYGTLVGSLSTPAGHDDGPGTYQYPSADVFTDGSFDMTSFAVYRDGKNVNLVTTVDGQILNPWALEGMSLQLVHVYIRSGTAGGSGRTPALAGTNVSTSDPWQLVAVANPRHQRGATGTTGVFASDGTRVGDATLTVREQKDIVLTIPASVFDGMDLSKASFVVAMMSAAEDGEGVSNVRPVFDCTAAGVPSWTGEWRFCGGRGVPTDQSPFDSDTSDGNVVKTFVPRGTTQAKVLAPQPGGPVLPFVRLSPGGGGGSRAAVGSAPGHLRVAARDAGRFVLFDKGETSPRLRLDAHAWGSRRLVVSPPRVYGGARFSLLHILQDVAVVR</sequence>
<accession>A0A5P9QE66</accession>
<dbReference type="InterPro" id="IPR005195">
    <property type="entry name" value="Glyco_hydro_65_M"/>
</dbReference>
<keyword evidence="1 4" id="KW-0326">Glycosidase</keyword>
<dbReference type="SUPFAM" id="SSF74650">
    <property type="entry name" value="Galactose mutarotase-like"/>
    <property type="match status" value="1"/>
</dbReference>
<dbReference type="Proteomes" id="UP000326702">
    <property type="component" value="Chromosome"/>
</dbReference>
<dbReference type="SUPFAM" id="SSF49785">
    <property type="entry name" value="Galactose-binding domain-like"/>
    <property type="match status" value="1"/>
</dbReference>
<dbReference type="InterPro" id="IPR005084">
    <property type="entry name" value="CBM6"/>
</dbReference>
<feature type="compositionally biased region" description="Basic residues" evidence="2">
    <location>
        <begin position="15"/>
        <end position="30"/>
    </location>
</feature>
<dbReference type="AlphaFoldDB" id="A0A5P9QE66"/>
<keyword evidence="4" id="KW-0378">Hydrolase</keyword>
<protein>
    <submittedName>
        <fullName evidence="4">Protein-glucosylgalactosylhydroxylysine glucosidase</fullName>
        <ecNumber evidence="4">3.2.1.107</ecNumber>
    </submittedName>
</protein>
<evidence type="ECO:0000256" key="2">
    <source>
        <dbReference type="SAM" id="MobiDB-lite"/>
    </source>
</evidence>
<dbReference type="InterPro" id="IPR011013">
    <property type="entry name" value="Gal_mutarotase_sf_dom"/>
</dbReference>
<feature type="domain" description="CBM6" evidence="3">
    <location>
        <begin position="163"/>
        <end position="292"/>
    </location>
</feature>
<dbReference type="Gene3D" id="2.70.98.40">
    <property type="entry name" value="Glycoside hydrolase, family 65, N-terminal domain"/>
    <property type="match status" value="1"/>
</dbReference>
<dbReference type="SUPFAM" id="SSF48208">
    <property type="entry name" value="Six-hairpin glycosidases"/>
    <property type="match status" value="1"/>
</dbReference>
<dbReference type="Gene3D" id="1.50.10.10">
    <property type="match status" value="1"/>
</dbReference>